<dbReference type="Gene3D" id="2.60.120.1390">
    <property type="match status" value="2"/>
</dbReference>
<evidence type="ECO:0000313" key="1">
    <source>
        <dbReference type="EMBL" id="OCT12592.1"/>
    </source>
</evidence>
<dbReference type="InterPro" id="IPR021345">
    <property type="entry name" value="DUF2961"/>
</dbReference>
<reference evidence="2" key="1">
    <citation type="submission" date="2016-05" db="EMBL/GenBank/DDBJ databases">
        <title>Paenibacillus oryzae. sp. nov., isolated from the rice root.</title>
        <authorList>
            <person name="Zhang J."/>
            <person name="Zhang X."/>
        </authorList>
    </citation>
    <scope>NUCLEOTIDE SEQUENCE [LARGE SCALE GENOMIC DNA]</scope>
    <source>
        <strain evidence="2">KCTC13222</strain>
    </source>
</reference>
<organism evidence="1 2">
    <name type="scientific">Paenibacillus pectinilyticus</name>
    <dbReference type="NCBI Taxonomy" id="512399"/>
    <lineage>
        <taxon>Bacteria</taxon>
        <taxon>Bacillati</taxon>
        <taxon>Bacillota</taxon>
        <taxon>Bacilli</taxon>
        <taxon>Bacillales</taxon>
        <taxon>Paenibacillaceae</taxon>
        <taxon>Paenibacillus</taxon>
    </lineage>
</organism>
<dbReference type="OrthoDB" id="2518538at2"/>
<sequence>MEGKKYTAPLDAYEVNQNLPRLRPYAFAAQQSSHDRMGGNNDGWGEGQFLYTDPNGEKVMLDVKGAGKLNRLWFAGAWDHAQSRIHFYFDGESEPRISVPFGELFSGNTPPFLKPLVGDAQVSSGGNFCYVTLTFSKGLKITAVPVGKDFFYHVGYELFAPEVPVTTWPHEDVNSSWVSWLQKNNELSSSGQSNSNALLSGSVCLPGKTASIVAQLEGPASLNAIRLSIPELVSQDDRGMDTLNRVWLKIYWDEEEDPSIHAPIGSLFGMGQFGLGLVQTPTAGIDDNGDLYLNLPAPFRRSARVELVNAGEKDIPEIRYVLTCEPIEDSLDGLGYLRTCYSDLEPRAGDGSDYTVLDVQGMGHVVGIVQSFAGDKERRYLEGDERIYIDDSRTPVWIGTGTEDLYGGGGYFIHGPFTLPFHGNPVHIEDELDKTTAYRFFINDPIPFRSRVLFMIEHGSDLNWDAPEVTGTNNANVDVQSLVFYYHTPEPCMHLSDRLVIGSPNSERTHSYQNSGELWRGSLNGTYEGNEEDVVISDWGCKWSGSCEFVLRLCPANEGVVVRRTFDQAEQNGRAAVYVDGVLAGIWYRAGSNPWHVWRDDDFLISSELTMGKEEIRIKLELMDKDHHWSEFAYEAYSIGKRVSANRPLTAMDSSTASFGQEIPFTPTLPDGDFTFICQFVLPEPQCDTDVLAGGVVLREDNDGGSIELCRINEQGNSRFELSKWLGSQCEVQKLPDNAAETALYLRFTRIGNYFTAFYSTNGNKFTRVGTFVQADFKAMIAEVFIRPNKRMEAEAKFDSLRLIVHEPR</sequence>
<name>A0A1C0ZWV5_9BACL</name>
<gene>
    <name evidence="1" type="ORF">A8709_32785</name>
</gene>
<dbReference type="AlphaFoldDB" id="A0A1C0ZWV5"/>
<proteinExistence type="predicted"/>
<comment type="caution">
    <text evidence="1">The sequence shown here is derived from an EMBL/GenBank/DDBJ whole genome shotgun (WGS) entry which is preliminary data.</text>
</comment>
<dbReference type="Pfam" id="PF11175">
    <property type="entry name" value="DUF2961"/>
    <property type="match status" value="1"/>
</dbReference>
<dbReference type="STRING" id="512399.A8709_32785"/>
<dbReference type="Proteomes" id="UP000093309">
    <property type="component" value="Unassembled WGS sequence"/>
</dbReference>
<dbReference type="RefSeq" id="WP_065857031.1">
    <property type="nucleotide sequence ID" value="NZ_LYPC01000027.1"/>
</dbReference>
<protein>
    <recommendedName>
        <fullName evidence="3">DUF2961 domain-containing protein</fullName>
    </recommendedName>
</protein>
<keyword evidence="2" id="KW-1185">Reference proteome</keyword>
<accession>A0A1C0ZWV5</accession>
<dbReference type="Gene3D" id="2.60.120.200">
    <property type="match status" value="1"/>
</dbReference>
<evidence type="ECO:0008006" key="3">
    <source>
        <dbReference type="Google" id="ProtNLM"/>
    </source>
</evidence>
<dbReference type="EMBL" id="LYPC01000027">
    <property type="protein sequence ID" value="OCT12592.1"/>
    <property type="molecule type" value="Genomic_DNA"/>
</dbReference>
<evidence type="ECO:0000313" key="2">
    <source>
        <dbReference type="Proteomes" id="UP000093309"/>
    </source>
</evidence>